<proteinExistence type="predicted"/>
<evidence type="ECO:0000313" key="3">
    <source>
        <dbReference type="Proteomes" id="UP000039865"/>
    </source>
</evidence>
<dbReference type="InParanoid" id="A0A078AER1"/>
<evidence type="ECO:0000256" key="1">
    <source>
        <dbReference type="SAM" id="MobiDB-lite"/>
    </source>
</evidence>
<name>A0A078AER1_STYLE</name>
<reference evidence="2 3" key="1">
    <citation type="submission" date="2014-06" db="EMBL/GenBank/DDBJ databases">
        <authorList>
            <person name="Swart Estienne"/>
        </authorList>
    </citation>
    <scope>NUCLEOTIDE SEQUENCE [LARGE SCALE GENOMIC DNA]</scope>
    <source>
        <strain evidence="2 3">130c</strain>
    </source>
</reference>
<feature type="region of interest" description="Disordered" evidence="1">
    <location>
        <begin position="1"/>
        <end position="20"/>
    </location>
</feature>
<sequence length="72" mass="8178">MERTVFSSQRKGCSTNERGTAAFSRDLFPKGSRVKQTANKVVHCPNRRVEHGNSGCHNYSRFENALNSYNNE</sequence>
<accession>A0A078AER1</accession>
<organism evidence="2 3">
    <name type="scientific">Stylonychia lemnae</name>
    <name type="common">Ciliate</name>
    <dbReference type="NCBI Taxonomy" id="5949"/>
    <lineage>
        <taxon>Eukaryota</taxon>
        <taxon>Sar</taxon>
        <taxon>Alveolata</taxon>
        <taxon>Ciliophora</taxon>
        <taxon>Intramacronucleata</taxon>
        <taxon>Spirotrichea</taxon>
        <taxon>Stichotrichia</taxon>
        <taxon>Sporadotrichida</taxon>
        <taxon>Oxytrichidae</taxon>
        <taxon>Stylonychinae</taxon>
        <taxon>Stylonychia</taxon>
    </lineage>
</organism>
<gene>
    <name evidence="2" type="primary">Contig17367.g837</name>
    <name evidence="2" type="ORF">STYLEM_8360</name>
</gene>
<feature type="compositionally biased region" description="Polar residues" evidence="1">
    <location>
        <begin position="1"/>
        <end position="18"/>
    </location>
</feature>
<protein>
    <submittedName>
        <fullName evidence="2">Uncharacterized protein</fullName>
    </submittedName>
</protein>
<dbReference type="Proteomes" id="UP000039865">
    <property type="component" value="Unassembled WGS sequence"/>
</dbReference>
<keyword evidence="3" id="KW-1185">Reference proteome</keyword>
<dbReference type="EMBL" id="CCKQ01007934">
    <property type="protein sequence ID" value="CDW79373.1"/>
    <property type="molecule type" value="Genomic_DNA"/>
</dbReference>
<dbReference type="AlphaFoldDB" id="A0A078AER1"/>
<evidence type="ECO:0000313" key="2">
    <source>
        <dbReference type="EMBL" id="CDW79373.1"/>
    </source>
</evidence>